<name>A0A4P9ZEH3_9ASCO</name>
<feature type="transmembrane region" description="Helical" evidence="1">
    <location>
        <begin position="394"/>
        <end position="421"/>
    </location>
</feature>
<reference evidence="5" key="1">
    <citation type="journal article" date="2018" name="Nat. Microbiol.">
        <title>Leveraging single-cell genomics to expand the fungal tree of life.</title>
        <authorList>
            <person name="Ahrendt S.R."/>
            <person name="Quandt C.A."/>
            <person name="Ciobanu D."/>
            <person name="Clum A."/>
            <person name="Salamov A."/>
            <person name="Andreopoulos B."/>
            <person name="Cheng J.F."/>
            <person name="Woyke T."/>
            <person name="Pelin A."/>
            <person name="Henrissat B."/>
            <person name="Reynolds N.K."/>
            <person name="Benny G.L."/>
            <person name="Smith M.E."/>
            <person name="James T.Y."/>
            <person name="Grigoriev I.V."/>
        </authorList>
    </citation>
    <scope>NUCLEOTIDE SEQUENCE [LARGE SCALE GENOMIC DNA]</scope>
    <source>
        <strain evidence="5">Baker2002</strain>
    </source>
</reference>
<accession>A0A4P9ZEH3</accession>
<evidence type="ECO:0000256" key="2">
    <source>
        <dbReference type="SAM" id="SignalP"/>
    </source>
</evidence>
<keyword evidence="5" id="KW-1185">Reference proteome</keyword>
<feature type="transmembrane region" description="Helical" evidence="1">
    <location>
        <begin position="328"/>
        <end position="348"/>
    </location>
</feature>
<dbReference type="Proteomes" id="UP000268321">
    <property type="component" value="Unassembled WGS sequence"/>
</dbReference>
<evidence type="ECO:0000313" key="4">
    <source>
        <dbReference type="EMBL" id="RKP31213.1"/>
    </source>
</evidence>
<dbReference type="Pfam" id="PF06011">
    <property type="entry name" value="TRP"/>
    <property type="match status" value="1"/>
</dbReference>
<keyword evidence="1" id="KW-1133">Transmembrane helix</keyword>
<feature type="signal peptide" evidence="2">
    <location>
        <begin position="1"/>
        <end position="16"/>
    </location>
</feature>
<dbReference type="GO" id="GO:0055085">
    <property type="term" value="P:transmembrane transport"/>
    <property type="evidence" value="ECO:0007669"/>
    <property type="project" value="TreeGrafter"/>
</dbReference>
<evidence type="ECO:0000259" key="3">
    <source>
        <dbReference type="Pfam" id="PF06011"/>
    </source>
</evidence>
<dbReference type="GO" id="GO:0016020">
    <property type="term" value="C:membrane"/>
    <property type="evidence" value="ECO:0007669"/>
    <property type="project" value="TreeGrafter"/>
</dbReference>
<dbReference type="PANTHER" id="PTHR31145:SF6">
    <property type="entry name" value="INTEGRAL MEMBRANE PROTEIN (AFU_ORTHOLOGUE AFUA_7G01610)"/>
    <property type="match status" value="1"/>
</dbReference>
<dbReference type="AlphaFoldDB" id="A0A4P9ZEH3"/>
<dbReference type="OrthoDB" id="5312224at2759"/>
<keyword evidence="1" id="KW-0472">Membrane</keyword>
<feature type="chain" id="PRO_5020647911" description="TRP C-terminal domain-containing protein" evidence="2">
    <location>
        <begin position="17"/>
        <end position="552"/>
    </location>
</feature>
<dbReference type="EMBL" id="ML004445">
    <property type="protein sequence ID" value="RKP31213.1"/>
    <property type="molecule type" value="Genomic_DNA"/>
</dbReference>
<dbReference type="PANTHER" id="PTHR31145">
    <property type="entry name" value="INTEGRAL MEMBRANE PROTEIN (AFU_ORTHOLOGUE AFUA_7G01610)"/>
    <property type="match status" value="1"/>
</dbReference>
<feature type="transmembrane region" description="Helical" evidence="1">
    <location>
        <begin position="510"/>
        <end position="528"/>
    </location>
</feature>
<dbReference type="InterPro" id="IPR010308">
    <property type="entry name" value="TRP_C"/>
</dbReference>
<feature type="domain" description="TRP C-terminal" evidence="3">
    <location>
        <begin position="485"/>
        <end position="552"/>
    </location>
</feature>
<evidence type="ECO:0000256" key="1">
    <source>
        <dbReference type="SAM" id="Phobius"/>
    </source>
</evidence>
<sequence length="552" mass="61747">MNIWVVLLLLWPATRAAFVVTFQVGVLNALAVAFQPFVVYVALDTRRLLLKFLSNTLIHLPDANASEPRVTDVNHAKNRYTTLHVVIDFLGKKVVLESLRLCEVVAVKNIHVRKHAALWPTLPAKDTCATCGADADMFLASSNTSIANLFCNDTGTLIQCPLYQNDSVVMYYQMNVGDVVRRIGSYSVAFTVVSNAEEPQTIGGVRCYVTPVILPQNVLPLIFYYVLAPRLESSKPFLVEASTIPNRRLLEQLETSTDRMLSYLQFAFFMGGLNVQYPELYQPLIGQIRWCLLLDFNVLIRKHRTPLPQTDNALNSLSLFSSNGFIHFSWQNFMMYLIIWIAITLRLARSKLQLKSGLGFHKPRSKDDTVGDLLDLDRQDLRDIQSNYSVARSVWALVGHCLRVFLSSFGFVFLVLTIFMLSSTGSFSSMGFTEQQVILRLNAFDSLIPYDSLVPNLPPPKAPSELSAKNIVGGLLLIPLPPPPRLYTSVKTIITWAYLYSICKPSRVHYVLVDLLGVVAALVVVGALQNHGTTQVVCMIVLEFMQLALLVV</sequence>
<organism evidence="4 5">
    <name type="scientific">Metschnikowia bicuspidata</name>
    <dbReference type="NCBI Taxonomy" id="27322"/>
    <lineage>
        <taxon>Eukaryota</taxon>
        <taxon>Fungi</taxon>
        <taxon>Dikarya</taxon>
        <taxon>Ascomycota</taxon>
        <taxon>Saccharomycotina</taxon>
        <taxon>Pichiomycetes</taxon>
        <taxon>Metschnikowiaceae</taxon>
        <taxon>Metschnikowia</taxon>
    </lineage>
</organism>
<keyword evidence="2" id="KW-0732">Signal</keyword>
<gene>
    <name evidence="4" type="ORF">METBISCDRAFT_26808</name>
</gene>
<protein>
    <recommendedName>
        <fullName evidence="3">TRP C-terminal domain-containing protein</fullName>
    </recommendedName>
</protein>
<dbReference type="InterPro" id="IPR040241">
    <property type="entry name" value="TRP_Flc/Pkd2-like"/>
</dbReference>
<feature type="non-terminal residue" evidence="4">
    <location>
        <position position="552"/>
    </location>
</feature>
<keyword evidence="1" id="KW-0812">Transmembrane</keyword>
<evidence type="ECO:0000313" key="5">
    <source>
        <dbReference type="Proteomes" id="UP000268321"/>
    </source>
</evidence>
<proteinExistence type="predicted"/>